<dbReference type="NCBIfam" id="TIGR00217">
    <property type="entry name" value="malQ"/>
    <property type="match status" value="1"/>
</dbReference>
<evidence type="ECO:0000256" key="1">
    <source>
        <dbReference type="ARBA" id="ARBA00000439"/>
    </source>
</evidence>
<reference evidence="11 12" key="1">
    <citation type="submission" date="2019-07" db="EMBL/GenBank/DDBJ databases">
        <title>Whole genome shotgun sequence of Deinococcus cellulosilyticus NBRC 106333.</title>
        <authorList>
            <person name="Hosoyama A."/>
            <person name="Uohara A."/>
            <person name="Ohji S."/>
            <person name="Ichikawa N."/>
        </authorList>
    </citation>
    <scope>NUCLEOTIDE SEQUENCE [LARGE SCALE GENOMIC DNA]</scope>
    <source>
        <strain evidence="11 12">NBRC 106333</strain>
    </source>
</reference>
<evidence type="ECO:0000256" key="2">
    <source>
        <dbReference type="ARBA" id="ARBA00005684"/>
    </source>
</evidence>
<dbReference type="Gene3D" id="3.20.20.80">
    <property type="entry name" value="Glycosidases"/>
    <property type="match status" value="1"/>
</dbReference>
<sequence>MNLPRSSGILLHPTSFPGRYGVGELGASAYAFLDWLFEAGQQWWQVLPLGPTGYGDSPYQSFSAFAGNPYLISFDDLQKEGLLTEEDLADTPDFPPGKVDYGWIYIWKFQKLRAAYTHFRDGDFGQLKAEFETFKAEESQWLSDYALFMALKDENGGLPWNAWDLPIRRREAQAMQEARVRLADDIERISFYQFLFFRAWTSIRKYAHSKGIQIIGDIPIFVAMDSADAWANPDQFYFDDLGQPTVVAGVPPDYFSETGQLWGNPLYRWDIMQERGFDWWIERIKGCLKLYDLVRIDHFRGFEAYWEIQYPAETAINGQWVKAPGKALFQKIRDALGEIPIIAEDLGVITPEVEDLRDSFGFPGMAILQFAFGGGDWASNAFLPENLKENQIVYTGTHDNDTTRGWFNSAKEDEKHHLNQVAHTEVTEDRVAWLLTEMAWRSRTKVAIVPLQDVLNLGTEARMNLPGSLSDSNWSWRYPQGALSPFVSRRLKSLTQESGRYVQPGVTV</sequence>
<dbReference type="PANTHER" id="PTHR32438:SF5">
    <property type="entry name" value="4-ALPHA-GLUCANOTRANSFERASE DPE1, CHLOROPLASTIC_AMYLOPLASTIC"/>
    <property type="match status" value="1"/>
</dbReference>
<evidence type="ECO:0000256" key="10">
    <source>
        <dbReference type="RuleBase" id="RU361207"/>
    </source>
</evidence>
<dbReference type="OrthoDB" id="9811841at2"/>
<name>A0A511N6C4_DEIC1</name>
<dbReference type="InterPro" id="IPR017853">
    <property type="entry name" value="GH"/>
</dbReference>
<protein>
    <recommendedName>
        <fullName evidence="4 10">4-alpha-glucanotransferase</fullName>
        <ecNumber evidence="3 10">2.4.1.25</ecNumber>
    </recommendedName>
    <alternativeName>
        <fullName evidence="8 10">Amylomaltase</fullName>
    </alternativeName>
    <alternativeName>
        <fullName evidence="9 10">Disproportionating enzyme</fullName>
    </alternativeName>
</protein>
<comment type="similarity">
    <text evidence="2 10">Belongs to the disproportionating enzyme family.</text>
</comment>
<dbReference type="SUPFAM" id="SSF51445">
    <property type="entry name" value="(Trans)glycosidases"/>
    <property type="match status" value="1"/>
</dbReference>
<dbReference type="GO" id="GO:0004134">
    <property type="term" value="F:4-alpha-glucanotransferase activity"/>
    <property type="evidence" value="ECO:0007669"/>
    <property type="project" value="UniProtKB-EC"/>
</dbReference>
<dbReference type="GO" id="GO:0005975">
    <property type="term" value="P:carbohydrate metabolic process"/>
    <property type="evidence" value="ECO:0007669"/>
    <property type="project" value="InterPro"/>
</dbReference>
<dbReference type="InterPro" id="IPR003385">
    <property type="entry name" value="Glyco_hydro_77"/>
</dbReference>
<evidence type="ECO:0000313" key="11">
    <source>
        <dbReference type="EMBL" id="GEM47951.1"/>
    </source>
</evidence>
<dbReference type="AlphaFoldDB" id="A0A511N6C4"/>
<dbReference type="EC" id="2.4.1.25" evidence="3 10"/>
<evidence type="ECO:0000313" key="12">
    <source>
        <dbReference type="Proteomes" id="UP000321306"/>
    </source>
</evidence>
<keyword evidence="7 10" id="KW-0119">Carbohydrate metabolism</keyword>
<evidence type="ECO:0000256" key="6">
    <source>
        <dbReference type="ARBA" id="ARBA00022679"/>
    </source>
</evidence>
<dbReference type="PANTHER" id="PTHR32438">
    <property type="entry name" value="4-ALPHA-GLUCANOTRANSFERASE DPE1, CHLOROPLASTIC/AMYLOPLASTIC"/>
    <property type="match status" value="1"/>
</dbReference>
<comment type="catalytic activity">
    <reaction evidence="1 10">
        <text>Transfers a segment of a (1-&gt;4)-alpha-D-glucan to a new position in an acceptor, which may be glucose or a (1-&gt;4)-alpha-D-glucan.</text>
        <dbReference type="EC" id="2.4.1.25"/>
    </reaction>
</comment>
<proteinExistence type="inferred from homology"/>
<evidence type="ECO:0000256" key="7">
    <source>
        <dbReference type="ARBA" id="ARBA00023277"/>
    </source>
</evidence>
<evidence type="ECO:0000256" key="9">
    <source>
        <dbReference type="ARBA" id="ARBA00031501"/>
    </source>
</evidence>
<dbReference type="Proteomes" id="UP000321306">
    <property type="component" value="Unassembled WGS sequence"/>
</dbReference>
<comment type="caution">
    <text evidence="11">The sequence shown here is derived from an EMBL/GenBank/DDBJ whole genome shotgun (WGS) entry which is preliminary data.</text>
</comment>
<dbReference type="NCBIfam" id="NF011080">
    <property type="entry name" value="PRK14508.1-3"/>
    <property type="match status" value="1"/>
</dbReference>
<gene>
    <name evidence="11" type="ORF">DC3_35860</name>
</gene>
<dbReference type="EMBL" id="BJXB01000016">
    <property type="protein sequence ID" value="GEM47951.1"/>
    <property type="molecule type" value="Genomic_DNA"/>
</dbReference>
<evidence type="ECO:0000256" key="8">
    <source>
        <dbReference type="ARBA" id="ARBA00031423"/>
    </source>
</evidence>
<organism evidence="11 12">
    <name type="scientific">Deinococcus cellulosilyticus (strain DSM 18568 / NBRC 106333 / KACC 11606 / 5516J-15)</name>
    <dbReference type="NCBI Taxonomy" id="1223518"/>
    <lineage>
        <taxon>Bacteria</taxon>
        <taxon>Thermotogati</taxon>
        <taxon>Deinococcota</taxon>
        <taxon>Deinococci</taxon>
        <taxon>Deinococcales</taxon>
        <taxon>Deinococcaceae</taxon>
        <taxon>Deinococcus</taxon>
    </lineage>
</organism>
<evidence type="ECO:0000256" key="3">
    <source>
        <dbReference type="ARBA" id="ARBA00012560"/>
    </source>
</evidence>
<evidence type="ECO:0000256" key="5">
    <source>
        <dbReference type="ARBA" id="ARBA00022676"/>
    </source>
</evidence>
<dbReference type="Pfam" id="PF02446">
    <property type="entry name" value="Glyco_hydro_77"/>
    <property type="match status" value="1"/>
</dbReference>
<accession>A0A511N6C4</accession>
<keyword evidence="5 10" id="KW-0328">Glycosyltransferase</keyword>
<keyword evidence="6 10" id="KW-0808">Transferase</keyword>
<keyword evidence="12" id="KW-1185">Reference proteome</keyword>
<evidence type="ECO:0000256" key="4">
    <source>
        <dbReference type="ARBA" id="ARBA00020295"/>
    </source>
</evidence>